<dbReference type="EMBL" id="CP092880">
    <property type="protein sequence ID" value="UYV79820.1"/>
    <property type="molecule type" value="Genomic_DNA"/>
</dbReference>
<proteinExistence type="predicted"/>
<protein>
    <recommendedName>
        <fullName evidence="2">Reverse transcriptase domain-containing protein</fullName>
    </recommendedName>
</protein>
<organism evidence="3 4">
    <name type="scientific">Cordylochernes scorpioides</name>
    <dbReference type="NCBI Taxonomy" id="51811"/>
    <lineage>
        <taxon>Eukaryota</taxon>
        <taxon>Metazoa</taxon>
        <taxon>Ecdysozoa</taxon>
        <taxon>Arthropoda</taxon>
        <taxon>Chelicerata</taxon>
        <taxon>Arachnida</taxon>
        <taxon>Pseudoscorpiones</taxon>
        <taxon>Cheliferoidea</taxon>
        <taxon>Chernetidae</taxon>
        <taxon>Cordylochernes</taxon>
    </lineage>
</organism>
<feature type="transmembrane region" description="Helical" evidence="1">
    <location>
        <begin position="15"/>
        <end position="40"/>
    </location>
</feature>
<dbReference type="SUPFAM" id="SSF56672">
    <property type="entry name" value="DNA/RNA polymerases"/>
    <property type="match status" value="1"/>
</dbReference>
<feature type="transmembrane region" description="Helical" evidence="1">
    <location>
        <begin position="123"/>
        <end position="145"/>
    </location>
</feature>
<feature type="domain" description="Reverse transcriptase" evidence="2">
    <location>
        <begin position="1"/>
        <end position="270"/>
    </location>
</feature>
<evidence type="ECO:0000313" key="4">
    <source>
        <dbReference type="Proteomes" id="UP001235939"/>
    </source>
</evidence>
<dbReference type="InterPro" id="IPR000477">
    <property type="entry name" value="RT_dom"/>
</dbReference>
<keyword evidence="1" id="KW-1133">Transmembrane helix</keyword>
<evidence type="ECO:0000313" key="3">
    <source>
        <dbReference type="EMBL" id="UYV79820.1"/>
    </source>
</evidence>
<dbReference type="InterPro" id="IPR043502">
    <property type="entry name" value="DNA/RNA_pol_sf"/>
</dbReference>
<keyword evidence="1" id="KW-0812">Transmembrane</keyword>
<dbReference type="Proteomes" id="UP001235939">
    <property type="component" value="Chromosome 18"/>
</dbReference>
<keyword evidence="4" id="KW-1185">Reference proteome</keyword>
<dbReference type="Pfam" id="PF00078">
    <property type="entry name" value="RVT_1"/>
    <property type="match status" value="1"/>
</dbReference>
<sequence length="270" mass="30681">MDEVLKSLGSRYQRWALALVALPANLPVAFVTFNVAFILATPNFHCAQGSDRCLANISLDNSSLVPCTEWVYDTDVYSRTLVMEVSVFFSTLTDGWLRHTSRAFQIAVSSQVKFDEICPDPSLILMFVPSCSIMLIPAPPLLRVWKNKLITKLYKHFKIDGKAITLINDSLKNIYIRVKYNVTLSKTFKLYQGLPQLSVLSPTLFTLFIAGIEEKNSHKTNIGLFADDIILWSSNTNWKKAERDLNKTLSHLEKFSNKHKLEFNPQKSET</sequence>
<evidence type="ECO:0000256" key="1">
    <source>
        <dbReference type="SAM" id="Phobius"/>
    </source>
</evidence>
<accession>A0ABY6LJD1</accession>
<reference evidence="3 4" key="1">
    <citation type="submission" date="2022-01" db="EMBL/GenBank/DDBJ databases">
        <title>A chromosomal length assembly of Cordylochernes scorpioides.</title>
        <authorList>
            <person name="Zeh D."/>
            <person name="Zeh J."/>
        </authorList>
    </citation>
    <scope>NUCLEOTIDE SEQUENCE [LARGE SCALE GENOMIC DNA]</scope>
    <source>
        <strain evidence="3">IN4F17</strain>
        <tissue evidence="3">Whole Body</tissue>
    </source>
</reference>
<dbReference type="PANTHER" id="PTHR33332">
    <property type="entry name" value="REVERSE TRANSCRIPTASE DOMAIN-CONTAINING PROTEIN"/>
    <property type="match status" value="1"/>
</dbReference>
<keyword evidence="1" id="KW-0472">Membrane</keyword>
<name>A0ABY6LJD1_9ARAC</name>
<dbReference type="PROSITE" id="PS50878">
    <property type="entry name" value="RT_POL"/>
    <property type="match status" value="1"/>
</dbReference>
<gene>
    <name evidence="3" type="ORF">LAZ67_18000788</name>
</gene>
<evidence type="ECO:0000259" key="2">
    <source>
        <dbReference type="PROSITE" id="PS50878"/>
    </source>
</evidence>